<evidence type="ECO:0000313" key="2">
    <source>
        <dbReference type="EMBL" id="WWX25894.1"/>
    </source>
</evidence>
<keyword evidence="1" id="KW-0472">Membrane</keyword>
<feature type="transmembrane region" description="Helical" evidence="1">
    <location>
        <begin position="57"/>
        <end position="75"/>
    </location>
</feature>
<proteinExistence type="predicted"/>
<gene>
    <name evidence="2" type="ORF">V8247_02685</name>
</gene>
<dbReference type="RefSeq" id="WP_338738507.1">
    <property type="nucleotide sequence ID" value="NZ_CP146612.1"/>
</dbReference>
<feature type="transmembrane region" description="Helical" evidence="1">
    <location>
        <begin position="87"/>
        <end position="107"/>
    </location>
</feature>
<keyword evidence="3" id="KW-1185">Reference proteome</keyword>
<name>A0ABZ2J8E4_9CHLR</name>
<organism evidence="2 3">
    <name type="scientific">Candidatus Dehalogenimonas loeffleri</name>
    <dbReference type="NCBI Taxonomy" id="3127115"/>
    <lineage>
        <taxon>Bacteria</taxon>
        <taxon>Bacillati</taxon>
        <taxon>Chloroflexota</taxon>
        <taxon>Dehalococcoidia</taxon>
        <taxon>Dehalococcoidales</taxon>
        <taxon>Dehalococcoidaceae</taxon>
        <taxon>Dehalogenimonas</taxon>
    </lineage>
</organism>
<dbReference type="Proteomes" id="UP001375370">
    <property type="component" value="Chromosome"/>
</dbReference>
<accession>A0ABZ2J8E4</accession>
<evidence type="ECO:0000256" key="1">
    <source>
        <dbReference type="SAM" id="Phobius"/>
    </source>
</evidence>
<sequence>MNKLQRYLFIAASGIALIALSWLWMVGELGFYAVLGIVPGLLGLLLISYALYQVHEVLLAFFWGSLFLASALHWLSISENYGTDILAILLMGIPGAGLLVFGLRLLFKRRRASSK</sequence>
<protein>
    <submittedName>
        <fullName evidence="2">Uncharacterized protein</fullName>
    </submittedName>
</protein>
<feature type="transmembrane region" description="Helical" evidence="1">
    <location>
        <begin position="7"/>
        <end position="25"/>
    </location>
</feature>
<keyword evidence="1" id="KW-0812">Transmembrane</keyword>
<evidence type="ECO:0000313" key="3">
    <source>
        <dbReference type="Proteomes" id="UP001375370"/>
    </source>
</evidence>
<keyword evidence="1" id="KW-1133">Transmembrane helix</keyword>
<dbReference type="EMBL" id="CP146612">
    <property type="protein sequence ID" value="WWX25894.1"/>
    <property type="molecule type" value="Genomic_DNA"/>
</dbReference>
<reference evidence="2 3" key="1">
    <citation type="submission" date="2024-03" db="EMBL/GenBank/DDBJ databases">
        <title>A Dehalogenimonas Isolated from Estuarine Sediments Dihaloeliminates Chlorinated Alkanes.</title>
        <authorList>
            <person name="Yang Y."/>
            <person name="Wang H."/>
        </authorList>
    </citation>
    <scope>NUCLEOTIDE SEQUENCE [LARGE SCALE GENOMIC DNA]</scope>
    <source>
        <strain evidence="2 3">W</strain>
    </source>
</reference>
<feature type="transmembrane region" description="Helical" evidence="1">
    <location>
        <begin position="31"/>
        <end position="52"/>
    </location>
</feature>